<evidence type="ECO:0000256" key="6">
    <source>
        <dbReference type="NCBIfam" id="TIGR01280"/>
    </source>
</evidence>
<comment type="similarity">
    <text evidence="1">Belongs to the XseB family.</text>
</comment>
<keyword evidence="2" id="KW-0963">Cytoplasm</keyword>
<dbReference type="GO" id="GO:0009318">
    <property type="term" value="C:exodeoxyribonuclease VII complex"/>
    <property type="evidence" value="ECO:0007669"/>
    <property type="project" value="UniProtKB-UniRule"/>
</dbReference>
<dbReference type="RefSeq" id="WP_076501647.1">
    <property type="nucleotide sequence ID" value="NZ_FTOP01000009.1"/>
</dbReference>
<dbReference type="GO" id="GO:0008855">
    <property type="term" value="F:exodeoxyribonuclease VII activity"/>
    <property type="evidence" value="ECO:0007669"/>
    <property type="project" value="UniProtKB-UniRule"/>
</dbReference>
<dbReference type="OrthoDB" id="9813898at2"/>
<dbReference type="NCBIfam" id="TIGR01280">
    <property type="entry name" value="xseB"/>
    <property type="match status" value="1"/>
</dbReference>
<dbReference type="EC" id="3.1.11.6" evidence="6"/>
<evidence type="ECO:0000313" key="8">
    <source>
        <dbReference type="EMBL" id="SIS96489.1"/>
    </source>
</evidence>
<evidence type="ECO:0000256" key="2">
    <source>
        <dbReference type="ARBA" id="ARBA00022490"/>
    </source>
</evidence>
<evidence type="ECO:0000256" key="1">
    <source>
        <dbReference type="ARBA" id="ARBA00009998"/>
    </source>
</evidence>
<dbReference type="InterPro" id="IPR037004">
    <property type="entry name" value="Exonuc_VII_ssu_sf"/>
</dbReference>
<organism evidence="8 9">
    <name type="scientific">Belliella pelovolcani</name>
    <dbReference type="NCBI Taxonomy" id="529505"/>
    <lineage>
        <taxon>Bacteria</taxon>
        <taxon>Pseudomonadati</taxon>
        <taxon>Bacteroidota</taxon>
        <taxon>Cytophagia</taxon>
        <taxon>Cytophagales</taxon>
        <taxon>Cyclobacteriaceae</taxon>
        <taxon>Belliella</taxon>
    </lineage>
</organism>
<dbReference type="GO" id="GO:0006308">
    <property type="term" value="P:DNA catabolic process"/>
    <property type="evidence" value="ECO:0007669"/>
    <property type="project" value="UniProtKB-UniRule"/>
</dbReference>
<keyword evidence="9" id="KW-1185">Reference proteome</keyword>
<evidence type="ECO:0000256" key="5">
    <source>
        <dbReference type="ARBA" id="ARBA00022839"/>
    </source>
</evidence>
<dbReference type="STRING" id="529505.SAMN05421761_109113"/>
<feature type="coiled-coil region" evidence="7">
    <location>
        <begin position="36"/>
        <end position="63"/>
    </location>
</feature>
<keyword evidence="3" id="KW-0540">Nuclease</keyword>
<dbReference type="SUPFAM" id="SSF116842">
    <property type="entry name" value="XseB-like"/>
    <property type="match status" value="1"/>
</dbReference>
<dbReference type="Pfam" id="PF02609">
    <property type="entry name" value="Exonuc_VII_S"/>
    <property type="match status" value="1"/>
</dbReference>
<keyword evidence="4" id="KW-0378">Hydrolase</keyword>
<accession>A0A1N7NE75</accession>
<proteinExistence type="inferred from homology"/>
<evidence type="ECO:0000313" key="9">
    <source>
        <dbReference type="Proteomes" id="UP000186026"/>
    </source>
</evidence>
<dbReference type="InterPro" id="IPR003761">
    <property type="entry name" value="Exonuc_VII_S"/>
</dbReference>
<reference evidence="9" key="1">
    <citation type="submission" date="2017-01" db="EMBL/GenBank/DDBJ databases">
        <authorList>
            <person name="Varghese N."/>
            <person name="Submissions S."/>
        </authorList>
    </citation>
    <scope>NUCLEOTIDE SEQUENCE [LARGE SCALE GENOMIC DNA]</scope>
    <source>
        <strain evidence="9">DSM 46698</strain>
    </source>
</reference>
<dbReference type="Gene3D" id="1.10.287.1040">
    <property type="entry name" value="Exonuclease VII, small subunit"/>
    <property type="match status" value="1"/>
</dbReference>
<dbReference type="Proteomes" id="UP000186026">
    <property type="component" value="Unassembled WGS sequence"/>
</dbReference>
<dbReference type="AlphaFoldDB" id="A0A1N7NE75"/>
<evidence type="ECO:0000256" key="3">
    <source>
        <dbReference type="ARBA" id="ARBA00022722"/>
    </source>
</evidence>
<keyword evidence="7" id="KW-0175">Coiled coil</keyword>
<gene>
    <name evidence="8" type="ORF">SAMN05421761_109113</name>
</gene>
<evidence type="ECO:0000256" key="4">
    <source>
        <dbReference type="ARBA" id="ARBA00022801"/>
    </source>
</evidence>
<protein>
    <recommendedName>
        <fullName evidence="6">Exodeoxyribonuclease VII small subunit</fullName>
        <ecNumber evidence="6">3.1.11.6</ecNumber>
    </recommendedName>
</protein>
<name>A0A1N7NE75_9BACT</name>
<dbReference type="EMBL" id="FTOP01000009">
    <property type="protein sequence ID" value="SIS96489.1"/>
    <property type="molecule type" value="Genomic_DNA"/>
</dbReference>
<evidence type="ECO:0000256" key="7">
    <source>
        <dbReference type="SAM" id="Coils"/>
    </source>
</evidence>
<keyword evidence="5" id="KW-0269">Exonuclease</keyword>
<sequence length="63" mass="7170">MENNQISYDKAVKRIEEIVGILESGEEGIDQLSVLVKEAADLVKQCKSKLRMTEEEINKAFEE</sequence>